<protein>
    <recommendedName>
        <fullName evidence="1">SET domain-containing protein</fullName>
    </recommendedName>
</protein>
<dbReference type="Gene3D" id="2.170.270.10">
    <property type="entry name" value="SET domain"/>
    <property type="match status" value="1"/>
</dbReference>
<dbReference type="Gene3D" id="1.25.40.10">
    <property type="entry name" value="Tetratricopeptide repeat domain"/>
    <property type="match status" value="1"/>
</dbReference>
<evidence type="ECO:0000313" key="3">
    <source>
        <dbReference type="Proteomes" id="UP001302812"/>
    </source>
</evidence>
<dbReference type="AlphaFoldDB" id="A0AAN6QHJ5"/>
<dbReference type="InterPro" id="IPR046341">
    <property type="entry name" value="SET_dom_sf"/>
</dbReference>
<dbReference type="RefSeq" id="XP_064667927.1">
    <property type="nucleotide sequence ID" value="XM_064811958.1"/>
</dbReference>
<name>A0AAN6QHJ5_9PEZI</name>
<comment type="caution">
    <text evidence="2">The sequence shown here is derived from an EMBL/GenBank/DDBJ whole genome shotgun (WGS) entry which is preliminary data.</text>
</comment>
<reference evidence="2" key="1">
    <citation type="journal article" date="2023" name="Mol. Phylogenet. Evol.">
        <title>Genome-scale phylogeny and comparative genomics of the fungal order Sordariales.</title>
        <authorList>
            <person name="Hensen N."/>
            <person name="Bonometti L."/>
            <person name="Westerberg I."/>
            <person name="Brannstrom I.O."/>
            <person name="Guillou S."/>
            <person name="Cros-Aarteil S."/>
            <person name="Calhoun S."/>
            <person name="Haridas S."/>
            <person name="Kuo A."/>
            <person name="Mondo S."/>
            <person name="Pangilinan J."/>
            <person name="Riley R."/>
            <person name="LaButti K."/>
            <person name="Andreopoulos B."/>
            <person name="Lipzen A."/>
            <person name="Chen C."/>
            <person name="Yan M."/>
            <person name="Daum C."/>
            <person name="Ng V."/>
            <person name="Clum A."/>
            <person name="Steindorff A."/>
            <person name="Ohm R.A."/>
            <person name="Martin F."/>
            <person name="Silar P."/>
            <person name="Natvig D.O."/>
            <person name="Lalanne C."/>
            <person name="Gautier V."/>
            <person name="Ament-Velasquez S.L."/>
            <person name="Kruys A."/>
            <person name="Hutchinson M.I."/>
            <person name="Powell A.J."/>
            <person name="Barry K."/>
            <person name="Miller A.N."/>
            <person name="Grigoriev I.V."/>
            <person name="Debuchy R."/>
            <person name="Gladieux P."/>
            <person name="Hiltunen Thoren M."/>
            <person name="Johannesson H."/>
        </authorList>
    </citation>
    <scope>NUCLEOTIDE SEQUENCE</scope>
    <source>
        <strain evidence="2">CBS 508.74</strain>
    </source>
</reference>
<evidence type="ECO:0000313" key="2">
    <source>
        <dbReference type="EMBL" id="KAK4110357.1"/>
    </source>
</evidence>
<feature type="domain" description="SET" evidence="1">
    <location>
        <begin position="9"/>
        <end position="120"/>
    </location>
</feature>
<dbReference type="PROSITE" id="PS50280">
    <property type="entry name" value="SET"/>
    <property type="match status" value="1"/>
</dbReference>
<dbReference type="InterPro" id="IPR011990">
    <property type="entry name" value="TPR-like_helical_dom_sf"/>
</dbReference>
<proteinExistence type="predicted"/>
<reference evidence="2" key="2">
    <citation type="submission" date="2023-05" db="EMBL/GenBank/DDBJ databases">
        <authorList>
            <consortium name="Lawrence Berkeley National Laboratory"/>
            <person name="Steindorff A."/>
            <person name="Hensen N."/>
            <person name="Bonometti L."/>
            <person name="Westerberg I."/>
            <person name="Brannstrom I.O."/>
            <person name="Guillou S."/>
            <person name="Cros-Aarteil S."/>
            <person name="Calhoun S."/>
            <person name="Haridas S."/>
            <person name="Kuo A."/>
            <person name="Mondo S."/>
            <person name="Pangilinan J."/>
            <person name="Riley R."/>
            <person name="Labutti K."/>
            <person name="Andreopoulos B."/>
            <person name="Lipzen A."/>
            <person name="Chen C."/>
            <person name="Yanf M."/>
            <person name="Daum C."/>
            <person name="Ng V."/>
            <person name="Clum A."/>
            <person name="Ohm R."/>
            <person name="Martin F."/>
            <person name="Silar P."/>
            <person name="Natvig D."/>
            <person name="Lalanne C."/>
            <person name="Gautier V."/>
            <person name="Ament-Velasquez S.L."/>
            <person name="Kruys A."/>
            <person name="Hutchinson M.I."/>
            <person name="Powell A.J."/>
            <person name="Barry K."/>
            <person name="Miller A.N."/>
            <person name="Grigoriev I.V."/>
            <person name="Debuchy R."/>
            <person name="Gladieux P."/>
            <person name="Thoren M.H."/>
            <person name="Johannesson H."/>
        </authorList>
    </citation>
    <scope>NUCLEOTIDE SEQUENCE</scope>
    <source>
        <strain evidence="2">CBS 508.74</strain>
    </source>
</reference>
<dbReference type="PANTHER" id="PTHR47332:SF6">
    <property type="entry name" value="SET DOMAIN-CONTAINING PROTEIN"/>
    <property type="match status" value="1"/>
</dbReference>
<accession>A0AAN6QHJ5</accession>
<dbReference type="Pfam" id="PF00856">
    <property type="entry name" value="SET"/>
    <property type="match status" value="1"/>
</dbReference>
<dbReference type="PANTHER" id="PTHR47332">
    <property type="entry name" value="SET DOMAIN-CONTAINING PROTEIN 5"/>
    <property type="match status" value="1"/>
</dbReference>
<dbReference type="SUPFAM" id="SSF82199">
    <property type="entry name" value="SET domain"/>
    <property type="match status" value="1"/>
</dbReference>
<dbReference type="GeneID" id="89936083"/>
<sequence length="263" mass="30201">MVDLPAVLIGLEFLADTKPHHRRRILKQAFKQLPAETQNKVYGLHRGTSQYEVDSILGPNSNTVVLAEGEVHVGLFTEAARINHSCRPNAFYRFSERRLTMEVVAYHAIEPGEEIVMSYVPIETPIEKRRSYLKEHWGFDCACSLCRAPQEVIDDSESLRRRIKDLKATIADAKAEGFYQDAINMAEEWLMFSEEERVPPLAPEYHDMMADLYLLNGDFVNATRHARMAVDGWARLGSVDDEGLEKARVFLRRVNQMNDKEKY</sequence>
<evidence type="ECO:0000259" key="1">
    <source>
        <dbReference type="PROSITE" id="PS50280"/>
    </source>
</evidence>
<gene>
    <name evidence="2" type="ORF">N656DRAFT_714314</name>
</gene>
<keyword evidence="3" id="KW-1185">Reference proteome</keyword>
<dbReference type="Proteomes" id="UP001302812">
    <property type="component" value="Unassembled WGS sequence"/>
</dbReference>
<dbReference type="InterPro" id="IPR001214">
    <property type="entry name" value="SET_dom"/>
</dbReference>
<dbReference type="CDD" id="cd20071">
    <property type="entry name" value="SET_SMYD"/>
    <property type="match status" value="1"/>
</dbReference>
<dbReference type="EMBL" id="MU853351">
    <property type="protein sequence ID" value="KAK4110357.1"/>
    <property type="molecule type" value="Genomic_DNA"/>
</dbReference>
<dbReference type="InterPro" id="IPR053185">
    <property type="entry name" value="SET_domain_protein"/>
</dbReference>
<organism evidence="2 3">
    <name type="scientific">Canariomyces notabilis</name>
    <dbReference type="NCBI Taxonomy" id="2074819"/>
    <lineage>
        <taxon>Eukaryota</taxon>
        <taxon>Fungi</taxon>
        <taxon>Dikarya</taxon>
        <taxon>Ascomycota</taxon>
        <taxon>Pezizomycotina</taxon>
        <taxon>Sordariomycetes</taxon>
        <taxon>Sordariomycetidae</taxon>
        <taxon>Sordariales</taxon>
        <taxon>Chaetomiaceae</taxon>
        <taxon>Canariomyces</taxon>
    </lineage>
</organism>